<keyword evidence="2" id="KW-0804">Transcription</keyword>
<keyword evidence="5" id="KW-1185">Reference proteome</keyword>
<dbReference type="InterPro" id="IPR038538">
    <property type="entry name" value="MTERF_sf"/>
</dbReference>
<evidence type="ECO:0000313" key="4">
    <source>
        <dbReference type="EMBL" id="KAA8540701.1"/>
    </source>
</evidence>
<dbReference type="Proteomes" id="UP000325577">
    <property type="component" value="Linkage Group LG13"/>
</dbReference>
<evidence type="ECO:0000256" key="2">
    <source>
        <dbReference type="ARBA" id="ARBA00022472"/>
    </source>
</evidence>
<evidence type="ECO:0000256" key="3">
    <source>
        <dbReference type="ARBA" id="ARBA00022946"/>
    </source>
</evidence>
<dbReference type="PANTHER" id="PTHR13068">
    <property type="entry name" value="CGI-12 PROTEIN-RELATED"/>
    <property type="match status" value="1"/>
</dbReference>
<dbReference type="FunFam" id="1.25.70.10:FF:000001">
    <property type="entry name" value="Mitochondrial transcription termination factor-like"/>
    <property type="match status" value="1"/>
</dbReference>
<sequence>MGFQEAEIAQMLSSEPYILERSLENQIIPSVQFIGRVVGTNENVLKTIKACYRILESNLEKVLEANITILMNHGVPKSKVLKLIMLQPKPLLLRSHRFSDVVNEVVKLGFDPTNLLFVLAVRSMAVMSKSLWERKLEVYCSFGLSEDEIISAFKLQPMCMIVSEKKITKLMGFFLNQLKLKPSAISKNPNLMLLSLEKRIIPRCSVLQLLISKDLINGKISLIHAFKMTEKMFVGKFVSKYEDVIPEVVEAHQGKIQFEGFSTDFKIIDSTKGMASSTCYFYSTFKSSQDTRHVI</sequence>
<name>A0A5J5BHW4_9ASTE</name>
<keyword evidence="3" id="KW-0809">Transit peptide</keyword>
<dbReference type="InterPro" id="IPR003690">
    <property type="entry name" value="MTERF"/>
</dbReference>
<dbReference type="GO" id="GO:0003676">
    <property type="term" value="F:nucleic acid binding"/>
    <property type="evidence" value="ECO:0007669"/>
    <property type="project" value="InterPro"/>
</dbReference>
<dbReference type="Gene3D" id="1.25.70.10">
    <property type="entry name" value="Transcription termination factor 3, mitochondrial"/>
    <property type="match status" value="1"/>
</dbReference>
<dbReference type="PANTHER" id="PTHR13068:SF120">
    <property type="entry name" value="TRANSCRIPTION TERMINATION FACTOR MTERF2, CHLOROPLASTIC-LIKE ISOFORM X1"/>
    <property type="match status" value="1"/>
</dbReference>
<proteinExistence type="inferred from homology"/>
<reference evidence="4 5" key="1">
    <citation type="submission" date="2019-09" db="EMBL/GenBank/DDBJ databases">
        <title>A chromosome-level genome assembly of the Chinese tupelo Nyssa sinensis.</title>
        <authorList>
            <person name="Yang X."/>
            <person name="Kang M."/>
            <person name="Yang Y."/>
            <person name="Xiong H."/>
            <person name="Wang M."/>
            <person name="Zhang Z."/>
            <person name="Wang Z."/>
            <person name="Wu H."/>
            <person name="Ma T."/>
            <person name="Liu J."/>
            <person name="Xi Z."/>
        </authorList>
    </citation>
    <scope>NUCLEOTIDE SEQUENCE [LARGE SCALE GENOMIC DNA]</scope>
    <source>
        <strain evidence="4">J267</strain>
        <tissue evidence="4">Leaf</tissue>
    </source>
</reference>
<dbReference type="GO" id="GO:0006353">
    <property type="term" value="P:DNA-templated transcription termination"/>
    <property type="evidence" value="ECO:0007669"/>
    <property type="project" value="UniProtKB-KW"/>
</dbReference>
<evidence type="ECO:0000313" key="5">
    <source>
        <dbReference type="Proteomes" id="UP000325577"/>
    </source>
</evidence>
<keyword evidence="2" id="KW-0805">Transcription regulation</keyword>
<comment type="similarity">
    <text evidence="1">Belongs to the mTERF family.</text>
</comment>
<evidence type="ECO:0000256" key="1">
    <source>
        <dbReference type="ARBA" id="ARBA00007692"/>
    </source>
</evidence>
<dbReference type="OrthoDB" id="637682at2759"/>
<protein>
    <submittedName>
        <fullName evidence="4">Uncharacterized protein</fullName>
    </submittedName>
</protein>
<keyword evidence="2" id="KW-0806">Transcription termination</keyword>
<accession>A0A5J5BHW4</accession>
<organism evidence="4 5">
    <name type="scientific">Nyssa sinensis</name>
    <dbReference type="NCBI Taxonomy" id="561372"/>
    <lineage>
        <taxon>Eukaryota</taxon>
        <taxon>Viridiplantae</taxon>
        <taxon>Streptophyta</taxon>
        <taxon>Embryophyta</taxon>
        <taxon>Tracheophyta</taxon>
        <taxon>Spermatophyta</taxon>
        <taxon>Magnoliopsida</taxon>
        <taxon>eudicotyledons</taxon>
        <taxon>Gunneridae</taxon>
        <taxon>Pentapetalae</taxon>
        <taxon>asterids</taxon>
        <taxon>Cornales</taxon>
        <taxon>Nyssaceae</taxon>
        <taxon>Nyssa</taxon>
    </lineage>
</organism>
<dbReference type="EMBL" id="CM018036">
    <property type="protein sequence ID" value="KAA8540701.1"/>
    <property type="molecule type" value="Genomic_DNA"/>
</dbReference>
<dbReference type="Pfam" id="PF02536">
    <property type="entry name" value="mTERF"/>
    <property type="match status" value="1"/>
</dbReference>
<gene>
    <name evidence="4" type="ORF">F0562_024380</name>
</gene>
<dbReference type="AlphaFoldDB" id="A0A5J5BHW4"/>
<dbReference type="SMART" id="SM00733">
    <property type="entry name" value="Mterf"/>
    <property type="match status" value="4"/>
</dbReference>